<accession>A0ABD6CS86</accession>
<dbReference type="RefSeq" id="WP_345780757.1">
    <property type="nucleotide sequence ID" value="NZ_JANHDI010000010.1"/>
</dbReference>
<dbReference type="AlphaFoldDB" id="A0ABD6CS86"/>
<sequence>MEFSSREVAELMGLSTHLLTREFFEAAGRPVDWPENKSDSTILAAIAENEPVIKTEIGGLVGIHKSAGTKRASDLIDRGLVVKVGERQGKVERLTTYGVNPEMLEEEGFDELVDRCSSDGEKSYE</sequence>
<dbReference type="InterPro" id="IPR036390">
    <property type="entry name" value="WH_DNA-bd_sf"/>
</dbReference>
<name>A0ABD6CS86_9EURY</name>
<dbReference type="SUPFAM" id="SSF46785">
    <property type="entry name" value="Winged helix' DNA-binding domain"/>
    <property type="match status" value="1"/>
</dbReference>
<gene>
    <name evidence="1" type="ORF">ACFSBX_19300</name>
</gene>
<organism evidence="1 2">
    <name type="scientific">Halobellus rarus</name>
    <dbReference type="NCBI Taxonomy" id="1126237"/>
    <lineage>
        <taxon>Archaea</taxon>
        <taxon>Methanobacteriati</taxon>
        <taxon>Methanobacteriota</taxon>
        <taxon>Stenosarchaea group</taxon>
        <taxon>Halobacteria</taxon>
        <taxon>Halobacteriales</taxon>
        <taxon>Haloferacaceae</taxon>
        <taxon>Halobellus</taxon>
    </lineage>
</organism>
<evidence type="ECO:0000313" key="1">
    <source>
        <dbReference type="EMBL" id="MFD1601083.1"/>
    </source>
</evidence>
<evidence type="ECO:0000313" key="2">
    <source>
        <dbReference type="Proteomes" id="UP001597085"/>
    </source>
</evidence>
<dbReference type="Gene3D" id="1.10.10.10">
    <property type="entry name" value="Winged helix-like DNA-binding domain superfamily/Winged helix DNA-binding domain"/>
    <property type="match status" value="1"/>
</dbReference>
<dbReference type="InterPro" id="IPR036388">
    <property type="entry name" value="WH-like_DNA-bd_sf"/>
</dbReference>
<protein>
    <submittedName>
        <fullName evidence="1">MarR family transcriptional regulator</fullName>
    </submittedName>
</protein>
<dbReference type="EMBL" id="JBHUDK010000035">
    <property type="protein sequence ID" value="MFD1601083.1"/>
    <property type="molecule type" value="Genomic_DNA"/>
</dbReference>
<comment type="caution">
    <text evidence="1">The sequence shown here is derived from an EMBL/GenBank/DDBJ whole genome shotgun (WGS) entry which is preliminary data.</text>
</comment>
<keyword evidence="2" id="KW-1185">Reference proteome</keyword>
<dbReference type="Proteomes" id="UP001597085">
    <property type="component" value="Unassembled WGS sequence"/>
</dbReference>
<reference evidence="1 2" key="1">
    <citation type="journal article" date="2019" name="Int. J. Syst. Evol. Microbiol.">
        <title>The Global Catalogue of Microorganisms (GCM) 10K type strain sequencing project: providing services to taxonomists for standard genome sequencing and annotation.</title>
        <authorList>
            <consortium name="The Broad Institute Genomics Platform"/>
            <consortium name="The Broad Institute Genome Sequencing Center for Infectious Disease"/>
            <person name="Wu L."/>
            <person name="Ma J."/>
        </authorList>
    </citation>
    <scope>NUCLEOTIDE SEQUENCE [LARGE SCALE GENOMIC DNA]</scope>
    <source>
        <strain evidence="1 2">CGMCC 1.12121</strain>
    </source>
</reference>
<proteinExistence type="predicted"/>